<accession>A0A315UV81</accession>
<feature type="domain" description="LIM zinc-binding" evidence="5">
    <location>
        <begin position="66"/>
        <end position="127"/>
    </location>
</feature>
<dbReference type="GO" id="GO:0035331">
    <property type="term" value="P:negative regulation of hippo signaling"/>
    <property type="evidence" value="ECO:0007669"/>
    <property type="project" value="TreeGrafter"/>
</dbReference>
<dbReference type="Pfam" id="PF00412">
    <property type="entry name" value="LIM"/>
    <property type="match status" value="2"/>
</dbReference>
<dbReference type="GO" id="GO:0005634">
    <property type="term" value="C:nucleus"/>
    <property type="evidence" value="ECO:0007669"/>
    <property type="project" value="TreeGrafter"/>
</dbReference>
<keyword evidence="3 4" id="KW-0440">LIM domain</keyword>
<dbReference type="PROSITE" id="PS00478">
    <property type="entry name" value="LIM_DOMAIN_1"/>
    <property type="match status" value="2"/>
</dbReference>
<dbReference type="PANTHER" id="PTHR24219">
    <property type="entry name" value="LIM DOMAIN-CONTAINING PROTEIN JUB"/>
    <property type="match status" value="1"/>
</dbReference>
<dbReference type="GO" id="GO:0046872">
    <property type="term" value="F:metal ion binding"/>
    <property type="evidence" value="ECO:0007669"/>
    <property type="project" value="UniProtKB-KW"/>
</dbReference>
<dbReference type="PROSITE" id="PS50023">
    <property type="entry name" value="LIM_DOMAIN_2"/>
    <property type="match status" value="2"/>
</dbReference>
<evidence type="ECO:0000256" key="3">
    <source>
        <dbReference type="ARBA" id="ARBA00023038"/>
    </source>
</evidence>
<keyword evidence="1 4" id="KW-0479">Metal-binding</keyword>
<proteinExistence type="predicted"/>
<feature type="non-terminal residue" evidence="6">
    <location>
        <position position="228"/>
    </location>
</feature>
<dbReference type="SUPFAM" id="SSF57716">
    <property type="entry name" value="Glucocorticoid receptor-like (DNA-binding domain)"/>
    <property type="match status" value="2"/>
</dbReference>
<dbReference type="EMBL" id="NHOQ01002733">
    <property type="protein sequence ID" value="PWA15086.1"/>
    <property type="molecule type" value="Genomic_DNA"/>
</dbReference>
<dbReference type="PANTHER" id="PTHR24219:SF4">
    <property type="entry name" value="LIM DOMAIN-CONTAINING PROTEIN JUB"/>
    <property type="match status" value="1"/>
</dbReference>
<dbReference type="Proteomes" id="UP000250572">
    <property type="component" value="Unassembled WGS sequence"/>
</dbReference>
<dbReference type="Gene3D" id="2.10.110.10">
    <property type="entry name" value="Cysteine Rich Protein"/>
    <property type="match status" value="2"/>
</dbReference>
<evidence type="ECO:0000256" key="4">
    <source>
        <dbReference type="PROSITE-ProRule" id="PRU00125"/>
    </source>
</evidence>
<feature type="domain" description="LIM zinc-binding" evidence="5">
    <location>
        <begin position="131"/>
        <end position="192"/>
    </location>
</feature>
<dbReference type="GO" id="GO:0007010">
    <property type="term" value="P:cytoskeleton organization"/>
    <property type="evidence" value="ECO:0007669"/>
    <property type="project" value="TreeGrafter"/>
</dbReference>
<sequence>MKMKIWTVHMEALSLSVAPREQPPSGRLQLVALQEATAVNQRSAVCKFRLSEPDTGGAMEPKLCFGSCARCGEAVFAAGGACKAMGHLFHNTCFTCSVCNKELKGQPFFTVSGQIYCEDDFLFSGVHPSEETCYSCGKLKLHIQVLQARGKSYHPTCFRCVVCRQELQGQAFAVDSDCRVYCVTDYHRVLSPRCGACRMPILPTEGSAESVRVASCNKYYHVECYGGE</sequence>
<keyword evidence="7" id="KW-1185">Reference proteome</keyword>
<dbReference type="SMART" id="SM00132">
    <property type="entry name" value="LIM"/>
    <property type="match status" value="2"/>
</dbReference>
<dbReference type="GO" id="GO:0000932">
    <property type="term" value="C:P-body"/>
    <property type="evidence" value="ECO:0007669"/>
    <property type="project" value="TreeGrafter"/>
</dbReference>
<reference evidence="6 7" key="1">
    <citation type="journal article" date="2018" name="G3 (Bethesda)">
        <title>A High-Quality Reference Genome for the Invasive Mosquitofish Gambusia affinis Using a Chicago Library.</title>
        <authorList>
            <person name="Hoffberg S.L."/>
            <person name="Troendle N.J."/>
            <person name="Glenn T.C."/>
            <person name="Mahmud O."/>
            <person name="Louha S."/>
            <person name="Chalopin D."/>
            <person name="Bennetzen J.L."/>
            <person name="Mauricio R."/>
        </authorList>
    </citation>
    <scope>NUCLEOTIDE SEQUENCE [LARGE SCALE GENOMIC DNA]</scope>
    <source>
        <strain evidence="6">NE01/NJP1002.9</strain>
        <tissue evidence="6">Muscle</tissue>
    </source>
</reference>
<evidence type="ECO:0000256" key="1">
    <source>
        <dbReference type="ARBA" id="ARBA00022723"/>
    </source>
</evidence>
<evidence type="ECO:0000256" key="2">
    <source>
        <dbReference type="ARBA" id="ARBA00022833"/>
    </source>
</evidence>
<name>A0A315UV81_GAMAF</name>
<protein>
    <recommendedName>
        <fullName evidence="5">LIM zinc-binding domain-containing protein</fullName>
    </recommendedName>
</protein>
<dbReference type="InterPro" id="IPR047172">
    <property type="entry name" value="Ajuba-like"/>
</dbReference>
<dbReference type="GO" id="GO:0001666">
    <property type="term" value="P:response to hypoxia"/>
    <property type="evidence" value="ECO:0007669"/>
    <property type="project" value="TreeGrafter"/>
</dbReference>
<evidence type="ECO:0000313" key="6">
    <source>
        <dbReference type="EMBL" id="PWA15086.1"/>
    </source>
</evidence>
<dbReference type="GO" id="GO:0005912">
    <property type="term" value="C:adherens junction"/>
    <property type="evidence" value="ECO:0007669"/>
    <property type="project" value="TreeGrafter"/>
</dbReference>
<comment type="caution">
    <text evidence="6">The sequence shown here is derived from an EMBL/GenBank/DDBJ whole genome shotgun (WGS) entry which is preliminary data.</text>
</comment>
<dbReference type="InterPro" id="IPR001781">
    <property type="entry name" value="Znf_LIM"/>
</dbReference>
<dbReference type="GO" id="GO:0003714">
    <property type="term" value="F:transcription corepressor activity"/>
    <property type="evidence" value="ECO:0007669"/>
    <property type="project" value="TreeGrafter"/>
</dbReference>
<keyword evidence="2 4" id="KW-0862">Zinc</keyword>
<gene>
    <name evidence="6" type="ORF">CCH79_00008644</name>
</gene>
<evidence type="ECO:0000313" key="7">
    <source>
        <dbReference type="Proteomes" id="UP000250572"/>
    </source>
</evidence>
<organism evidence="6 7">
    <name type="scientific">Gambusia affinis</name>
    <name type="common">Western mosquitofish</name>
    <name type="synonym">Heterandria affinis</name>
    <dbReference type="NCBI Taxonomy" id="33528"/>
    <lineage>
        <taxon>Eukaryota</taxon>
        <taxon>Metazoa</taxon>
        <taxon>Chordata</taxon>
        <taxon>Craniata</taxon>
        <taxon>Vertebrata</taxon>
        <taxon>Euteleostomi</taxon>
        <taxon>Actinopterygii</taxon>
        <taxon>Neopterygii</taxon>
        <taxon>Teleostei</taxon>
        <taxon>Neoteleostei</taxon>
        <taxon>Acanthomorphata</taxon>
        <taxon>Ovalentaria</taxon>
        <taxon>Atherinomorphae</taxon>
        <taxon>Cyprinodontiformes</taxon>
        <taxon>Poeciliidae</taxon>
        <taxon>Poeciliinae</taxon>
        <taxon>Gambusia</taxon>
    </lineage>
</organism>
<dbReference type="AlphaFoldDB" id="A0A315UV81"/>
<dbReference type="GO" id="GO:0005667">
    <property type="term" value="C:transcription regulator complex"/>
    <property type="evidence" value="ECO:0007669"/>
    <property type="project" value="TreeGrafter"/>
</dbReference>
<evidence type="ECO:0000259" key="5">
    <source>
        <dbReference type="PROSITE" id="PS50023"/>
    </source>
</evidence>